<sequence length="75" mass="8469">MTKGSVEERLAAIEARNARVEKNKAWETSLTRRLSIALLTYLVVLAYLLLIDNDRPYVTAIVPAVGYFLSTLVMR</sequence>
<keyword evidence="1" id="KW-0812">Transmembrane</keyword>
<gene>
    <name evidence="2" type="ORF">A3D03_04370</name>
</gene>
<dbReference type="EMBL" id="MFJN01000063">
    <property type="protein sequence ID" value="OGG19968.1"/>
    <property type="molecule type" value="Genomic_DNA"/>
</dbReference>
<accession>A0A1F6A5D1</accession>
<feature type="non-terminal residue" evidence="2">
    <location>
        <position position="75"/>
    </location>
</feature>
<feature type="transmembrane region" description="Helical" evidence="1">
    <location>
        <begin position="57"/>
        <end position="74"/>
    </location>
</feature>
<dbReference type="AlphaFoldDB" id="A0A1F6A5D1"/>
<dbReference type="Proteomes" id="UP000177092">
    <property type="component" value="Unassembled WGS sequence"/>
</dbReference>
<dbReference type="STRING" id="1798384.A3D03_04370"/>
<name>A0A1F6A5D1_9BACT</name>
<proteinExistence type="predicted"/>
<feature type="transmembrane region" description="Helical" evidence="1">
    <location>
        <begin position="34"/>
        <end position="51"/>
    </location>
</feature>
<comment type="caution">
    <text evidence="2">The sequence shown here is derived from an EMBL/GenBank/DDBJ whole genome shotgun (WGS) entry which is preliminary data.</text>
</comment>
<protein>
    <submittedName>
        <fullName evidence="2">Uncharacterized protein</fullName>
    </submittedName>
</protein>
<keyword evidence="1" id="KW-0472">Membrane</keyword>
<evidence type="ECO:0000313" key="3">
    <source>
        <dbReference type="Proteomes" id="UP000177092"/>
    </source>
</evidence>
<keyword evidence="1" id="KW-1133">Transmembrane helix</keyword>
<evidence type="ECO:0000313" key="2">
    <source>
        <dbReference type="EMBL" id="OGG19968.1"/>
    </source>
</evidence>
<organism evidence="2 3">
    <name type="scientific">Candidatus Gottesmanbacteria bacterium RIFCSPHIGHO2_02_FULL_40_13</name>
    <dbReference type="NCBI Taxonomy" id="1798384"/>
    <lineage>
        <taxon>Bacteria</taxon>
        <taxon>Candidatus Gottesmaniibacteriota</taxon>
    </lineage>
</organism>
<reference evidence="2 3" key="1">
    <citation type="journal article" date="2016" name="Nat. Commun.">
        <title>Thousands of microbial genomes shed light on interconnected biogeochemical processes in an aquifer system.</title>
        <authorList>
            <person name="Anantharaman K."/>
            <person name="Brown C.T."/>
            <person name="Hug L.A."/>
            <person name="Sharon I."/>
            <person name="Castelle C.J."/>
            <person name="Probst A.J."/>
            <person name="Thomas B.C."/>
            <person name="Singh A."/>
            <person name="Wilkins M.J."/>
            <person name="Karaoz U."/>
            <person name="Brodie E.L."/>
            <person name="Williams K.H."/>
            <person name="Hubbard S.S."/>
            <person name="Banfield J.F."/>
        </authorList>
    </citation>
    <scope>NUCLEOTIDE SEQUENCE [LARGE SCALE GENOMIC DNA]</scope>
</reference>
<evidence type="ECO:0000256" key="1">
    <source>
        <dbReference type="SAM" id="Phobius"/>
    </source>
</evidence>